<evidence type="ECO:0000313" key="7">
    <source>
        <dbReference type="EMBL" id="OHB03928.1"/>
    </source>
</evidence>
<proteinExistence type="inferred from homology"/>
<dbReference type="InterPro" id="IPR002903">
    <property type="entry name" value="RsmH"/>
</dbReference>
<evidence type="ECO:0000256" key="6">
    <source>
        <dbReference type="HAMAP-Rule" id="MF_01007"/>
    </source>
</evidence>
<evidence type="ECO:0000256" key="5">
    <source>
        <dbReference type="ARBA" id="ARBA00022691"/>
    </source>
</evidence>
<feature type="binding site" evidence="6">
    <location>
        <begin position="31"/>
        <end position="33"/>
    </location>
    <ligand>
        <name>S-adenosyl-L-methionine</name>
        <dbReference type="ChEBI" id="CHEBI:59789"/>
    </ligand>
</feature>
<feature type="binding site" evidence="6">
    <location>
        <position position="99"/>
    </location>
    <ligand>
        <name>S-adenosyl-L-methionine</name>
        <dbReference type="ChEBI" id="CHEBI:59789"/>
    </ligand>
</feature>
<feature type="binding site" evidence="6">
    <location>
        <position position="78"/>
    </location>
    <ligand>
        <name>S-adenosyl-L-methionine</name>
        <dbReference type="ChEBI" id="CHEBI:59789"/>
    </ligand>
</feature>
<dbReference type="Proteomes" id="UP000176800">
    <property type="component" value="Unassembled WGS sequence"/>
</dbReference>
<evidence type="ECO:0000256" key="3">
    <source>
        <dbReference type="ARBA" id="ARBA00022603"/>
    </source>
</evidence>
<protein>
    <recommendedName>
        <fullName evidence="6">Ribosomal RNA small subunit methyltransferase H</fullName>
        <ecNumber evidence="6">2.1.1.199</ecNumber>
    </recommendedName>
    <alternativeName>
        <fullName evidence="6">16S rRNA m(4)C1402 methyltransferase</fullName>
    </alternativeName>
    <alternativeName>
        <fullName evidence="6">rRNA (cytosine-N(4)-)-methyltransferase RsmH</fullName>
    </alternativeName>
</protein>
<keyword evidence="5 6" id="KW-0949">S-adenosyl-L-methionine</keyword>
<keyword evidence="2 6" id="KW-0698">rRNA processing</keyword>
<dbReference type="HAMAP" id="MF_01007">
    <property type="entry name" value="16SrRNA_methyltr_H"/>
    <property type="match status" value="1"/>
</dbReference>
<dbReference type="EC" id="2.1.1.199" evidence="6"/>
<comment type="caution">
    <text evidence="7">The sequence shown here is derived from an EMBL/GenBank/DDBJ whole genome shotgun (WGS) entry which is preliminary data.</text>
</comment>
<sequence>MSHIPVLLNEATEGLEIAAGDVFVDATLGAGGHTEEVCRLFGRSVRLIAVDRDQGAIERSRKRLAQYPCDVVYVNDNFRNFSTILNDLSMPAVDKVLFDLGFSSDQLVPPEELEDEEGRGFSFQRDEPLLMTYERDPSASSLTAKEIVNEWPEEKLAELLRELGEEKFANRIAGAIVLRRKERNIETSGDLANVVKQAVPPNYERGRIHPATRTFQALRIAVNGELTALSEALKAAWKRLNPQGRIAVISFNSLEDRIVKRYFKELSTQGGELIVKKPITASGDEIKANPRARSAKLRIIKKEKFS</sequence>
<name>A0A1G2U333_9BACT</name>
<evidence type="ECO:0000256" key="4">
    <source>
        <dbReference type="ARBA" id="ARBA00022679"/>
    </source>
</evidence>
<dbReference type="SUPFAM" id="SSF81799">
    <property type="entry name" value="Putative methyltransferase TM0872, insert domain"/>
    <property type="match status" value="1"/>
</dbReference>
<dbReference type="GO" id="GO:0071424">
    <property type="term" value="F:rRNA (cytosine-N4-)-methyltransferase activity"/>
    <property type="evidence" value="ECO:0007669"/>
    <property type="project" value="UniProtKB-UniRule"/>
</dbReference>
<keyword evidence="3 6" id="KW-0489">Methyltransferase</keyword>
<reference evidence="7 8" key="1">
    <citation type="journal article" date="2016" name="Nat. Commun.">
        <title>Thousands of microbial genomes shed light on interconnected biogeochemical processes in an aquifer system.</title>
        <authorList>
            <person name="Anantharaman K."/>
            <person name="Brown C.T."/>
            <person name="Hug L.A."/>
            <person name="Sharon I."/>
            <person name="Castelle C.J."/>
            <person name="Probst A.J."/>
            <person name="Thomas B.C."/>
            <person name="Singh A."/>
            <person name="Wilkins M.J."/>
            <person name="Karaoz U."/>
            <person name="Brodie E.L."/>
            <person name="Williams K.H."/>
            <person name="Hubbard S.S."/>
            <person name="Banfield J.F."/>
        </authorList>
    </citation>
    <scope>NUCLEOTIDE SEQUENCE [LARGE SCALE GENOMIC DNA]</scope>
</reference>
<dbReference type="GO" id="GO:0005737">
    <property type="term" value="C:cytoplasm"/>
    <property type="evidence" value="ECO:0007669"/>
    <property type="project" value="UniProtKB-SubCell"/>
</dbReference>
<dbReference type="GO" id="GO:0070475">
    <property type="term" value="P:rRNA base methylation"/>
    <property type="evidence" value="ECO:0007669"/>
    <property type="project" value="UniProtKB-UniRule"/>
</dbReference>
<dbReference type="PIRSF" id="PIRSF004486">
    <property type="entry name" value="MraW"/>
    <property type="match status" value="1"/>
</dbReference>
<dbReference type="NCBIfam" id="TIGR00006">
    <property type="entry name" value="16S rRNA (cytosine(1402)-N(4))-methyltransferase RsmH"/>
    <property type="match status" value="1"/>
</dbReference>
<comment type="catalytic activity">
    <reaction evidence="6">
        <text>cytidine(1402) in 16S rRNA + S-adenosyl-L-methionine = N(4)-methylcytidine(1402) in 16S rRNA + S-adenosyl-L-homocysteine + H(+)</text>
        <dbReference type="Rhea" id="RHEA:42928"/>
        <dbReference type="Rhea" id="RHEA-COMP:10286"/>
        <dbReference type="Rhea" id="RHEA-COMP:10287"/>
        <dbReference type="ChEBI" id="CHEBI:15378"/>
        <dbReference type="ChEBI" id="CHEBI:57856"/>
        <dbReference type="ChEBI" id="CHEBI:59789"/>
        <dbReference type="ChEBI" id="CHEBI:74506"/>
        <dbReference type="ChEBI" id="CHEBI:82748"/>
        <dbReference type="EC" id="2.1.1.199"/>
    </reaction>
</comment>
<comment type="subcellular location">
    <subcellularLocation>
        <location evidence="6">Cytoplasm</location>
    </subcellularLocation>
</comment>
<dbReference type="PANTHER" id="PTHR11265:SF0">
    <property type="entry name" value="12S RRNA N4-METHYLCYTIDINE METHYLTRANSFERASE"/>
    <property type="match status" value="1"/>
</dbReference>
<keyword evidence="6" id="KW-0963">Cytoplasm</keyword>
<gene>
    <name evidence="6" type="primary">rsmH</name>
    <name evidence="7" type="ORF">A3B14_01180</name>
</gene>
<feature type="binding site" evidence="6">
    <location>
        <position position="51"/>
    </location>
    <ligand>
        <name>S-adenosyl-L-methionine</name>
        <dbReference type="ChEBI" id="CHEBI:59789"/>
    </ligand>
</feature>
<dbReference type="Gene3D" id="3.40.50.150">
    <property type="entry name" value="Vaccinia Virus protein VP39"/>
    <property type="match status" value="1"/>
</dbReference>
<dbReference type="SUPFAM" id="SSF53335">
    <property type="entry name" value="S-adenosyl-L-methionine-dependent methyltransferases"/>
    <property type="match status" value="1"/>
</dbReference>
<evidence type="ECO:0000256" key="2">
    <source>
        <dbReference type="ARBA" id="ARBA00022552"/>
    </source>
</evidence>
<evidence type="ECO:0000256" key="1">
    <source>
        <dbReference type="ARBA" id="ARBA00010396"/>
    </source>
</evidence>
<evidence type="ECO:0000313" key="8">
    <source>
        <dbReference type="Proteomes" id="UP000176800"/>
    </source>
</evidence>
<dbReference type="EMBL" id="MHWE01000012">
    <property type="protein sequence ID" value="OHB03928.1"/>
    <property type="molecule type" value="Genomic_DNA"/>
</dbReference>
<dbReference type="Gene3D" id="1.10.150.170">
    <property type="entry name" value="Putative methyltransferase TM0872, insert domain"/>
    <property type="match status" value="1"/>
</dbReference>
<dbReference type="PANTHER" id="PTHR11265">
    <property type="entry name" value="S-ADENOSYL-METHYLTRANSFERASE MRAW"/>
    <property type="match status" value="1"/>
</dbReference>
<dbReference type="InterPro" id="IPR023397">
    <property type="entry name" value="SAM-dep_MeTrfase_MraW_recog"/>
</dbReference>
<comment type="function">
    <text evidence="6">Specifically methylates the N4 position of cytidine in position 1402 (C1402) of 16S rRNA.</text>
</comment>
<dbReference type="AlphaFoldDB" id="A0A1G2U333"/>
<feature type="binding site" evidence="6">
    <location>
        <position position="106"/>
    </location>
    <ligand>
        <name>S-adenosyl-L-methionine</name>
        <dbReference type="ChEBI" id="CHEBI:59789"/>
    </ligand>
</feature>
<comment type="similarity">
    <text evidence="1 6">Belongs to the methyltransferase superfamily. RsmH family.</text>
</comment>
<keyword evidence="4 6" id="KW-0808">Transferase</keyword>
<organism evidence="7 8">
    <name type="scientific">Candidatus Zambryskibacteria bacterium RIFCSPLOWO2_01_FULL_45_21</name>
    <dbReference type="NCBI Taxonomy" id="1802761"/>
    <lineage>
        <taxon>Bacteria</taxon>
        <taxon>Candidatus Zambryskiibacteriota</taxon>
    </lineage>
</organism>
<dbReference type="InterPro" id="IPR029063">
    <property type="entry name" value="SAM-dependent_MTases_sf"/>
</dbReference>
<accession>A0A1G2U333</accession>
<dbReference type="Pfam" id="PF01795">
    <property type="entry name" value="Methyltransf_5"/>
    <property type="match status" value="1"/>
</dbReference>